<accession>A5D299</accession>
<dbReference type="InterPro" id="IPR041698">
    <property type="entry name" value="Methyltransf_25"/>
</dbReference>
<dbReference type="Gene3D" id="3.40.50.150">
    <property type="entry name" value="Vaccinia Virus protein VP39"/>
    <property type="match status" value="1"/>
</dbReference>
<dbReference type="InterPro" id="IPR029063">
    <property type="entry name" value="SAM-dependent_MTases_sf"/>
</dbReference>
<dbReference type="PANTHER" id="PTHR44068">
    <property type="entry name" value="ZGC:194242"/>
    <property type="match status" value="1"/>
</dbReference>
<gene>
    <name evidence="2" type="primary">SmtA</name>
    <name evidence="2" type="ordered locus">PTH_1461</name>
</gene>
<reference evidence="3" key="1">
    <citation type="journal article" date="2008" name="Genome Res.">
        <title>The genome of Pelotomaculum thermopropionicum reveals niche-associated evolution in anaerobic microbiota.</title>
        <authorList>
            <person name="Kosaka T."/>
            <person name="Kato S."/>
            <person name="Shimoyama T."/>
            <person name="Ishii S."/>
            <person name="Abe T."/>
            <person name="Watanabe K."/>
        </authorList>
    </citation>
    <scope>NUCLEOTIDE SEQUENCE [LARGE SCALE GENOMIC DNA]</scope>
    <source>
        <strain evidence="3">DSM 13744 / JCM 10971 / SI</strain>
    </source>
</reference>
<protein>
    <submittedName>
        <fullName evidence="2">SAM-dependent methyltransferases</fullName>
    </submittedName>
</protein>
<dbReference type="CDD" id="cd02440">
    <property type="entry name" value="AdoMet_MTases"/>
    <property type="match status" value="1"/>
</dbReference>
<dbReference type="HOGENOM" id="CLU_039068_8_2_9"/>
<keyword evidence="2" id="KW-0808">Transferase</keyword>
<keyword evidence="2" id="KW-0489">Methyltransferase</keyword>
<evidence type="ECO:0000259" key="1">
    <source>
        <dbReference type="Pfam" id="PF13649"/>
    </source>
</evidence>
<name>A5D299_PELTS</name>
<dbReference type="InterPro" id="IPR050447">
    <property type="entry name" value="Erg6_SMT_methyltransf"/>
</dbReference>
<evidence type="ECO:0000313" key="2">
    <source>
        <dbReference type="EMBL" id="BAF59642.1"/>
    </source>
</evidence>
<dbReference type="PANTHER" id="PTHR44068:SF11">
    <property type="entry name" value="GERANYL DIPHOSPHATE 2-C-METHYLTRANSFERASE"/>
    <property type="match status" value="1"/>
</dbReference>
<organism evidence="2 3">
    <name type="scientific">Pelotomaculum thermopropionicum (strain DSM 13744 / JCM 10971 / SI)</name>
    <dbReference type="NCBI Taxonomy" id="370438"/>
    <lineage>
        <taxon>Bacteria</taxon>
        <taxon>Bacillati</taxon>
        <taxon>Bacillota</taxon>
        <taxon>Clostridia</taxon>
        <taxon>Eubacteriales</taxon>
        <taxon>Desulfotomaculaceae</taxon>
        <taxon>Pelotomaculum</taxon>
    </lineage>
</organism>
<dbReference type="EMBL" id="AP009389">
    <property type="protein sequence ID" value="BAF59642.1"/>
    <property type="molecule type" value="Genomic_DNA"/>
</dbReference>
<feature type="domain" description="Methyltransferase" evidence="1">
    <location>
        <begin position="39"/>
        <end position="131"/>
    </location>
</feature>
<keyword evidence="3" id="KW-1185">Reference proteome</keyword>
<dbReference type="AlphaFoldDB" id="A5D299"/>
<dbReference type="STRING" id="370438.PTH_1461"/>
<dbReference type="SUPFAM" id="SSF53335">
    <property type="entry name" value="S-adenosyl-L-methionine-dependent methyltransferases"/>
    <property type="match status" value="1"/>
</dbReference>
<sequence length="244" mass="27187">MSSYLEAIAALGGGSLHPGGFSHTLETMKRLTISPDDVVLDVGCGTGRTACYLARRFGAHVFALDKSEEMLAKARFRALQEGAEVHFVHGDALNMPFRDEVADLIVMESVLIFLPVRDVLKECYRVLKRNGVLVDVEMLASESLHPGAREKLKAFCGLPQIPTLGEWVNFFNEAGFSQVFMKQKRFPGVLEKFKEALYLDSCRVVSKELMTVNNLKILGKYMGLILRNRRSLGFGTFIVKKQPA</sequence>
<dbReference type="Pfam" id="PF13649">
    <property type="entry name" value="Methyltransf_25"/>
    <property type="match status" value="1"/>
</dbReference>
<dbReference type="Proteomes" id="UP000006556">
    <property type="component" value="Chromosome"/>
</dbReference>
<dbReference type="GO" id="GO:0008168">
    <property type="term" value="F:methyltransferase activity"/>
    <property type="evidence" value="ECO:0007669"/>
    <property type="project" value="UniProtKB-KW"/>
</dbReference>
<dbReference type="eggNOG" id="COG2226">
    <property type="taxonomic scope" value="Bacteria"/>
</dbReference>
<proteinExistence type="predicted"/>
<dbReference type="GO" id="GO:0032259">
    <property type="term" value="P:methylation"/>
    <property type="evidence" value="ECO:0007669"/>
    <property type="project" value="UniProtKB-KW"/>
</dbReference>
<evidence type="ECO:0000313" key="3">
    <source>
        <dbReference type="Proteomes" id="UP000006556"/>
    </source>
</evidence>
<dbReference type="KEGG" id="pth:PTH_1461"/>